<organism evidence="1 2">
    <name type="scientific">Armillaria borealis</name>
    <dbReference type="NCBI Taxonomy" id="47425"/>
    <lineage>
        <taxon>Eukaryota</taxon>
        <taxon>Fungi</taxon>
        <taxon>Dikarya</taxon>
        <taxon>Basidiomycota</taxon>
        <taxon>Agaricomycotina</taxon>
        <taxon>Agaricomycetes</taxon>
        <taxon>Agaricomycetidae</taxon>
        <taxon>Agaricales</taxon>
        <taxon>Marasmiineae</taxon>
        <taxon>Physalacriaceae</taxon>
        <taxon>Armillaria</taxon>
    </lineage>
</organism>
<dbReference type="Proteomes" id="UP001175226">
    <property type="component" value="Unassembled WGS sequence"/>
</dbReference>
<dbReference type="EMBL" id="JAUEPT010000042">
    <property type="protein sequence ID" value="KAK0438615.1"/>
    <property type="molecule type" value="Genomic_DNA"/>
</dbReference>
<reference evidence="1" key="1">
    <citation type="submission" date="2023-06" db="EMBL/GenBank/DDBJ databases">
        <authorList>
            <consortium name="Lawrence Berkeley National Laboratory"/>
            <person name="Ahrendt S."/>
            <person name="Sahu N."/>
            <person name="Indic B."/>
            <person name="Wong-Bajracharya J."/>
            <person name="Merenyi Z."/>
            <person name="Ke H.-M."/>
            <person name="Monk M."/>
            <person name="Kocsube S."/>
            <person name="Drula E."/>
            <person name="Lipzen A."/>
            <person name="Balint B."/>
            <person name="Henrissat B."/>
            <person name="Andreopoulos B."/>
            <person name="Martin F.M."/>
            <person name="Harder C.B."/>
            <person name="Rigling D."/>
            <person name="Ford K.L."/>
            <person name="Foster G.D."/>
            <person name="Pangilinan J."/>
            <person name="Papanicolaou A."/>
            <person name="Barry K."/>
            <person name="LaButti K."/>
            <person name="Viragh M."/>
            <person name="Koriabine M."/>
            <person name="Yan M."/>
            <person name="Riley R."/>
            <person name="Champramary S."/>
            <person name="Plett K.L."/>
            <person name="Tsai I.J."/>
            <person name="Slot J."/>
            <person name="Sipos G."/>
            <person name="Plett J."/>
            <person name="Nagy L.G."/>
            <person name="Grigoriev I.V."/>
        </authorList>
    </citation>
    <scope>NUCLEOTIDE SEQUENCE</scope>
    <source>
        <strain evidence="1">FPL87.14</strain>
    </source>
</reference>
<keyword evidence="2" id="KW-1185">Reference proteome</keyword>
<accession>A0AA39JAX2</accession>
<dbReference type="AlphaFoldDB" id="A0AA39JAX2"/>
<comment type="caution">
    <text evidence="1">The sequence shown here is derived from an EMBL/GenBank/DDBJ whole genome shotgun (WGS) entry which is preliminary data.</text>
</comment>
<sequence length="251" mass="28204">MAVEPLLEVLWLSSAGIRKLTVKVARTDLLPRNIGWILATRDQHNRRSRVKTALANTRAKQRDHCPPEIVAAYALSSLCHSRHQYAKLLPADKGLLFFACSANRYLFALESRNGSSTSYHATYQALQKYAKHDGEEVLKLGTDRARAAVGRLDNIQKYVHPRDYRVGREAHMLIGTAATAFEIEGFTPGMLDLQEKCEWLILPFAPSLPLDWWWIEGNLSCLVTTLIQTVEEYIIHEQWGCGRGGEDAGGC</sequence>
<name>A0AA39JAX2_9AGAR</name>
<proteinExistence type="predicted"/>
<evidence type="ECO:0000313" key="2">
    <source>
        <dbReference type="Proteomes" id="UP001175226"/>
    </source>
</evidence>
<protein>
    <submittedName>
        <fullName evidence="1">Uncharacterized protein</fullName>
    </submittedName>
</protein>
<evidence type="ECO:0000313" key="1">
    <source>
        <dbReference type="EMBL" id="KAK0438615.1"/>
    </source>
</evidence>
<gene>
    <name evidence="1" type="ORF">EV421DRAFT_1738370</name>
</gene>